<dbReference type="PROSITE" id="PS00963">
    <property type="entry name" value="RIBOSOMAL_S2_2"/>
    <property type="match status" value="1"/>
</dbReference>
<evidence type="ECO:0000313" key="7">
    <source>
        <dbReference type="EMBL" id="RWZ78569.1"/>
    </source>
</evidence>
<dbReference type="PRINTS" id="PR00395">
    <property type="entry name" value="RIBOSOMALS2"/>
</dbReference>
<evidence type="ECO:0000256" key="3">
    <source>
        <dbReference type="ARBA" id="ARBA00023274"/>
    </source>
</evidence>
<evidence type="ECO:0000256" key="1">
    <source>
        <dbReference type="ARBA" id="ARBA00006242"/>
    </source>
</evidence>
<evidence type="ECO:0000256" key="4">
    <source>
        <dbReference type="ARBA" id="ARBA00035256"/>
    </source>
</evidence>
<dbReference type="PANTHER" id="PTHR12534:SF0">
    <property type="entry name" value="SMALL RIBOSOMAL SUBUNIT PROTEIN US2M"/>
    <property type="match status" value="1"/>
</dbReference>
<evidence type="ECO:0000256" key="5">
    <source>
        <dbReference type="HAMAP-Rule" id="MF_00291"/>
    </source>
</evidence>
<dbReference type="SUPFAM" id="SSF52313">
    <property type="entry name" value="Ribosomal protein S2"/>
    <property type="match status" value="1"/>
</dbReference>
<dbReference type="InterPro" id="IPR005706">
    <property type="entry name" value="Ribosomal_uS2_bac/mit/plastid"/>
</dbReference>
<keyword evidence="8" id="KW-1185">Reference proteome</keyword>
<dbReference type="InterPro" id="IPR001865">
    <property type="entry name" value="Ribosomal_uS2"/>
</dbReference>
<gene>
    <name evidence="5 7" type="primary">rpsB</name>
    <name evidence="7" type="ORF">EOT05_02355</name>
</gene>
<dbReference type="AlphaFoldDB" id="A0A4Q0AHW4"/>
<keyword evidence="3 5" id="KW-0687">Ribonucleoprotein</keyword>
<dbReference type="Gene3D" id="3.40.50.10490">
    <property type="entry name" value="Glucose-6-phosphate isomerase like protein, domain 1"/>
    <property type="match status" value="1"/>
</dbReference>
<dbReference type="GO" id="GO:0003735">
    <property type="term" value="F:structural constituent of ribosome"/>
    <property type="evidence" value="ECO:0007669"/>
    <property type="project" value="InterPro"/>
</dbReference>
<dbReference type="HAMAP" id="MF_00291_B">
    <property type="entry name" value="Ribosomal_uS2_B"/>
    <property type="match status" value="1"/>
</dbReference>
<keyword evidence="2 5" id="KW-0689">Ribosomal protein</keyword>
<dbReference type="InterPro" id="IPR018130">
    <property type="entry name" value="Ribosomal_uS2_CS"/>
</dbReference>
<evidence type="ECO:0000256" key="6">
    <source>
        <dbReference type="RuleBase" id="RU003631"/>
    </source>
</evidence>
<reference evidence="7" key="1">
    <citation type="submission" date="2019-01" db="EMBL/GenBank/DDBJ databases">
        <title>Genomic signatures and co-occurrence patterns of the ultra-small Saccharimodia (Patescibacteria phylum) suggest a symbiotic lifestyle.</title>
        <authorList>
            <person name="Lemos L."/>
            <person name="Medeiros J."/>
            <person name="Andreote F."/>
            <person name="Fernandes G."/>
            <person name="Varani A."/>
            <person name="Oliveira G."/>
            <person name="Pylro V."/>
        </authorList>
    </citation>
    <scope>NUCLEOTIDE SEQUENCE [LARGE SCALE GENOMIC DNA]</scope>
    <source>
        <strain evidence="7">AMD02</strain>
    </source>
</reference>
<evidence type="ECO:0000256" key="2">
    <source>
        <dbReference type="ARBA" id="ARBA00022980"/>
    </source>
</evidence>
<dbReference type="GO" id="GO:0006412">
    <property type="term" value="P:translation"/>
    <property type="evidence" value="ECO:0007669"/>
    <property type="project" value="UniProtKB-UniRule"/>
</dbReference>
<protein>
    <recommendedName>
        <fullName evidence="4 5">Small ribosomal subunit protein uS2</fullName>
    </recommendedName>
</protein>
<proteinExistence type="inferred from homology"/>
<dbReference type="GO" id="GO:0022627">
    <property type="term" value="C:cytosolic small ribosomal subunit"/>
    <property type="evidence" value="ECO:0007669"/>
    <property type="project" value="TreeGrafter"/>
</dbReference>
<organism evidence="7 8">
    <name type="scientific">Candidatus Microsaccharimonas sossegonensis</name>
    <dbReference type="NCBI Taxonomy" id="2506948"/>
    <lineage>
        <taxon>Bacteria</taxon>
        <taxon>Candidatus Saccharimonadota</taxon>
        <taxon>Candidatus Saccharimonadia</taxon>
        <taxon>Candidatus Saccharimonadales</taxon>
        <taxon>Candidatus Saccharimonadaceae</taxon>
        <taxon>Candidatus Microsaccharimonas</taxon>
    </lineage>
</organism>
<comment type="similarity">
    <text evidence="1 5 6">Belongs to the universal ribosomal protein uS2 family.</text>
</comment>
<dbReference type="Pfam" id="PF00318">
    <property type="entry name" value="Ribosomal_S2"/>
    <property type="match status" value="1"/>
</dbReference>
<comment type="caution">
    <text evidence="7">The sequence shown here is derived from an EMBL/GenBank/DDBJ whole genome shotgun (WGS) entry which is preliminary data.</text>
</comment>
<dbReference type="PANTHER" id="PTHR12534">
    <property type="entry name" value="30S RIBOSOMAL PROTEIN S2 PROKARYOTIC AND ORGANELLAR"/>
    <property type="match status" value="1"/>
</dbReference>
<dbReference type="CDD" id="cd01425">
    <property type="entry name" value="RPS2"/>
    <property type="match status" value="1"/>
</dbReference>
<name>A0A4Q0AHW4_9BACT</name>
<accession>A0A4Q0AHW4</accession>
<sequence length="261" mass="28735">MTTSAGRKVRNKEFKIMAVSVDIKALLEAGVHFGHKTSRWHPKMAPYIHSKRQDNHIIDLNKTVEGLAIALPFLTKVAASGKPILFVATKKHTKDTVKAVAEKLNQPYVINRWLGGTLTNITTITAQIKKLKELEKRMASGELEKKYNKLEVQRYQEEIDELTFKYGGVKNLSGKPGAVFIIDVLGDINAIKEAKTIGVPVVAVVDTNADPTLVDYVIPANDDAIKGIHLLLDYVSQAIIEGQSSAKPSEKEVVVKKGEEA</sequence>
<dbReference type="PROSITE" id="PS00962">
    <property type="entry name" value="RIBOSOMAL_S2_1"/>
    <property type="match status" value="1"/>
</dbReference>
<dbReference type="Proteomes" id="UP000289257">
    <property type="component" value="Unassembled WGS sequence"/>
</dbReference>
<dbReference type="NCBIfam" id="TIGR01011">
    <property type="entry name" value="rpsB_bact"/>
    <property type="match status" value="1"/>
</dbReference>
<dbReference type="InterPro" id="IPR023591">
    <property type="entry name" value="Ribosomal_uS2_flav_dom_sf"/>
</dbReference>
<evidence type="ECO:0000313" key="8">
    <source>
        <dbReference type="Proteomes" id="UP000289257"/>
    </source>
</evidence>
<dbReference type="EMBL" id="SCKX01000001">
    <property type="protein sequence ID" value="RWZ78569.1"/>
    <property type="molecule type" value="Genomic_DNA"/>
</dbReference>
<dbReference type="Gene3D" id="1.10.287.610">
    <property type="entry name" value="Helix hairpin bin"/>
    <property type="match status" value="1"/>
</dbReference>